<keyword evidence="5" id="KW-0010">Activator</keyword>
<protein>
    <submittedName>
        <fullName evidence="11">GCN4</fullName>
    </submittedName>
</protein>
<dbReference type="Pfam" id="PF00170">
    <property type="entry name" value="bZIP_1"/>
    <property type="match status" value="1"/>
</dbReference>
<evidence type="ECO:0000259" key="10">
    <source>
        <dbReference type="PROSITE" id="PS50217"/>
    </source>
</evidence>
<dbReference type="InterPro" id="IPR050946">
    <property type="entry name" value="AP-1_TF_bZIP"/>
</dbReference>
<gene>
    <name evidence="11" type="ORF">KGF56_004022</name>
</gene>
<dbReference type="GO" id="GO:0008652">
    <property type="term" value="P:amino acid biosynthetic process"/>
    <property type="evidence" value="ECO:0007669"/>
    <property type="project" value="UniProtKB-KW"/>
</dbReference>
<feature type="region of interest" description="Disordered" evidence="9">
    <location>
        <begin position="204"/>
        <end position="231"/>
    </location>
</feature>
<evidence type="ECO:0000256" key="6">
    <source>
        <dbReference type="ARBA" id="ARBA00023163"/>
    </source>
</evidence>
<dbReference type="GO" id="GO:0000981">
    <property type="term" value="F:DNA-binding transcription factor activity, RNA polymerase II-specific"/>
    <property type="evidence" value="ECO:0007669"/>
    <property type="project" value="TreeGrafter"/>
</dbReference>
<evidence type="ECO:0000256" key="2">
    <source>
        <dbReference type="ARBA" id="ARBA00022605"/>
    </source>
</evidence>
<dbReference type="Proteomes" id="UP001202479">
    <property type="component" value="Unassembled WGS sequence"/>
</dbReference>
<dbReference type="CDD" id="cd12193">
    <property type="entry name" value="bZIP_GCN4"/>
    <property type="match status" value="1"/>
</dbReference>
<name>A0AAI9SUV6_9ASCO</name>
<evidence type="ECO:0000256" key="9">
    <source>
        <dbReference type="SAM" id="MobiDB-lite"/>
    </source>
</evidence>
<comment type="caution">
    <text evidence="11">The sequence shown here is derived from an EMBL/GenBank/DDBJ whole genome shotgun (WGS) entry which is preliminary data.</text>
</comment>
<dbReference type="InterPro" id="IPR004827">
    <property type="entry name" value="bZIP"/>
</dbReference>
<proteinExistence type="inferred from homology"/>
<dbReference type="PANTHER" id="PTHR11462">
    <property type="entry name" value="JUN TRANSCRIPTION FACTOR-RELATED"/>
    <property type="match status" value="1"/>
</dbReference>
<sequence length="327" mass="35411">MSVNTTNTTTLLKSEDPAIEPAAATNESFTPKSTSVVGEEIASPFQIHSSVLDSVFSTNLDGKEDAMLDHTPMFDELDFIIDGVNVNSKDDWVALFEKEDEDEDEDEANLTSLARSGAANGPIISLDKCDGGKEVPLDDLMLEALLVEPLPNGLTDETISTATTPVSGSEMASTECTSIAPPAQAATSRVKKRSFKEVEQTQLFTPNPSSTLPTPQLDVKRPATTTPTTPTTNTFTKKAAVDHLGCVSYSKKQRSQSLKPIDLSGIEDLTVLKRAKNTEAARRSRARKMERMSQLEDRVGGLLKENSQLSLEVERLKSLLCSNGISF</sequence>
<evidence type="ECO:0000256" key="3">
    <source>
        <dbReference type="ARBA" id="ARBA00023015"/>
    </source>
</evidence>
<dbReference type="InterPro" id="IPR046347">
    <property type="entry name" value="bZIP_sf"/>
</dbReference>
<keyword evidence="4" id="KW-0238">DNA-binding</keyword>
<evidence type="ECO:0000256" key="8">
    <source>
        <dbReference type="ARBA" id="ARBA00061302"/>
    </source>
</evidence>
<dbReference type="GO" id="GO:0005634">
    <property type="term" value="C:nucleus"/>
    <property type="evidence" value="ECO:0007669"/>
    <property type="project" value="UniProtKB-SubCell"/>
</dbReference>
<evidence type="ECO:0000256" key="4">
    <source>
        <dbReference type="ARBA" id="ARBA00023125"/>
    </source>
</evidence>
<dbReference type="GO" id="GO:0000978">
    <property type="term" value="F:RNA polymerase II cis-regulatory region sequence-specific DNA binding"/>
    <property type="evidence" value="ECO:0007669"/>
    <property type="project" value="TreeGrafter"/>
</dbReference>
<organism evidence="11 12">
    <name type="scientific">Candida oxycetoniae</name>
    <dbReference type="NCBI Taxonomy" id="497107"/>
    <lineage>
        <taxon>Eukaryota</taxon>
        <taxon>Fungi</taxon>
        <taxon>Dikarya</taxon>
        <taxon>Ascomycota</taxon>
        <taxon>Saccharomycotina</taxon>
        <taxon>Pichiomycetes</taxon>
        <taxon>Debaryomycetaceae</taxon>
        <taxon>Candida/Lodderomyces clade</taxon>
        <taxon>Candida</taxon>
    </lineage>
</organism>
<evidence type="ECO:0000256" key="1">
    <source>
        <dbReference type="ARBA" id="ARBA00004123"/>
    </source>
</evidence>
<dbReference type="EMBL" id="JAHUZD010000137">
    <property type="protein sequence ID" value="KAI3403133.2"/>
    <property type="molecule type" value="Genomic_DNA"/>
</dbReference>
<evidence type="ECO:0000313" key="11">
    <source>
        <dbReference type="EMBL" id="KAI3403133.2"/>
    </source>
</evidence>
<accession>A0AAI9SUV6</accession>
<dbReference type="GeneID" id="73381637"/>
<dbReference type="GO" id="GO:1903833">
    <property type="term" value="P:positive regulation of cellular response to amino acid starvation"/>
    <property type="evidence" value="ECO:0007669"/>
    <property type="project" value="TreeGrafter"/>
</dbReference>
<feature type="compositionally biased region" description="Polar residues" evidence="9">
    <location>
        <begin position="204"/>
        <end position="214"/>
    </location>
</feature>
<reference evidence="11" key="1">
    <citation type="journal article" date="2022" name="DNA Res.">
        <title>Genome analysis of five recently described species of the CUG-Ser clade uncovers Candida theae as a new hybrid lineage with pathogenic potential in the Candida parapsilosis species complex.</title>
        <authorList>
            <person name="Mixao V."/>
            <person name="Del Olmo V."/>
            <person name="Hegedusova E."/>
            <person name="Saus E."/>
            <person name="Pryszcz L."/>
            <person name="Cillingova A."/>
            <person name="Nosek J."/>
            <person name="Gabaldon T."/>
        </authorList>
    </citation>
    <scope>NUCLEOTIDE SEQUENCE</scope>
    <source>
        <strain evidence="11">CBS 10844</strain>
    </source>
</reference>
<dbReference type="GO" id="GO:0001080">
    <property type="term" value="P:nitrogen catabolite activation of transcription from RNA polymerase II promoter"/>
    <property type="evidence" value="ECO:0007669"/>
    <property type="project" value="TreeGrafter"/>
</dbReference>
<keyword evidence="12" id="KW-1185">Reference proteome</keyword>
<keyword evidence="2" id="KW-0028">Amino-acid biosynthesis</keyword>
<dbReference type="AlphaFoldDB" id="A0AAI9SUV6"/>
<evidence type="ECO:0000256" key="7">
    <source>
        <dbReference type="ARBA" id="ARBA00023242"/>
    </source>
</evidence>
<dbReference type="FunFam" id="3.30.160.60:FF:001491">
    <property type="entry name" value="Cross-pathway control protein A"/>
    <property type="match status" value="1"/>
</dbReference>
<feature type="domain" description="BZIP" evidence="10">
    <location>
        <begin position="273"/>
        <end position="317"/>
    </location>
</feature>
<dbReference type="PROSITE" id="PS00036">
    <property type="entry name" value="BZIP_BASIC"/>
    <property type="match status" value="1"/>
</dbReference>
<dbReference type="SUPFAM" id="SSF57959">
    <property type="entry name" value="Leucine zipper domain"/>
    <property type="match status" value="1"/>
</dbReference>
<dbReference type="GO" id="GO:0005667">
    <property type="term" value="C:transcription regulator complex"/>
    <property type="evidence" value="ECO:0007669"/>
    <property type="project" value="TreeGrafter"/>
</dbReference>
<comment type="similarity">
    <text evidence="8">Belongs to the bZIP family. GCN4 subfamily.</text>
</comment>
<feature type="compositionally biased region" description="Low complexity" evidence="9">
    <location>
        <begin position="222"/>
        <end position="231"/>
    </location>
</feature>
<dbReference type="PANTHER" id="PTHR11462:SF35">
    <property type="entry name" value="TRANSCRIPTION FACTOR JRA"/>
    <property type="match status" value="1"/>
</dbReference>
<dbReference type="SMART" id="SM00338">
    <property type="entry name" value="BRLZ"/>
    <property type="match status" value="1"/>
</dbReference>
<evidence type="ECO:0000313" key="12">
    <source>
        <dbReference type="Proteomes" id="UP001202479"/>
    </source>
</evidence>
<keyword evidence="3" id="KW-0805">Transcription regulation</keyword>
<comment type="subcellular location">
    <subcellularLocation>
        <location evidence="1">Nucleus</location>
    </subcellularLocation>
</comment>
<keyword evidence="7" id="KW-0539">Nucleus</keyword>
<dbReference type="CDD" id="cd12192">
    <property type="entry name" value="GCN4_cent"/>
    <property type="match status" value="1"/>
</dbReference>
<dbReference type="RefSeq" id="XP_049178880.1">
    <property type="nucleotide sequence ID" value="XM_049325417.1"/>
</dbReference>
<dbReference type="PROSITE" id="PS50217">
    <property type="entry name" value="BZIP"/>
    <property type="match status" value="1"/>
</dbReference>
<evidence type="ECO:0000256" key="5">
    <source>
        <dbReference type="ARBA" id="ARBA00023159"/>
    </source>
</evidence>
<keyword evidence="6" id="KW-0804">Transcription</keyword>
<dbReference type="Gene3D" id="3.30.160.60">
    <property type="entry name" value="Classic Zinc Finger"/>
    <property type="match status" value="1"/>
</dbReference>